<dbReference type="Gene3D" id="1.10.1040.10">
    <property type="entry name" value="N-(1-d-carboxylethyl)-l-norvaline Dehydrogenase, domain 2"/>
    <property type="match status" value="1"/>
</dbReference>
<keyword evidence="2" id="KW-0520">NAD</keyword>
<dbReference type="GO" id="GO:0016054">
    <property type="term" value="P:organic acid catabolic process"/>
    <property type="evidence" value="ECO:0007669"/>
    <property type="project" value="UniProtKB-ARBA"/>
</dbReference>
<reference evidence="6 7" key="1">
    <citation type="submission" date="2019-12" db="EMBL/GenBank/DDBJ databases">
        <title>Neisseriaceae gen. nov. sp. Genome sequencing and assembly.</title>
        <authorList>
            <person name="Liu Z."/>
            <person name="Li A."/>
        </authorList>
    </citation>
    <scope>NUCLEOTIDE SEQUENCE [LARGE SCALE GENOMIC DNA]</scope>
    <source>
        <strain evidence="6 7">B2N2-7</strain>
    </source>
</reference>
<dbReference type="PROSITE" id="PS00895">
    <property type="entry name" value="3_HYDROXYISOBUT_DH"/>
    <property type="match status" value="1"/>
</dbReference>
<gene>
    <name evidence="6" type="ORF">GQF02_02695</name>
</gene>
<dbReference type="GO" id="GO:0050661">
    <property type="term" value="F:NADP binding"/>
    <property type="evidence" value="ECO:0007669"/>
    <property type="project" value="InterPro"/>
</dbReference>
<keyword evidence="1" id="KW-0560">Oxidoreductase</keyword>
<feature type="domain" description="6-phosphogluconate dehydrogenase NADP-binding" evidence="4">
    <location>
        <begin position="3"/>
        <end position="161"/>
    </location>
</feature>
<dbReference type="RefSeq" id="WP_160794677.1">
    <property type="nucleotide sequence ID" value="NZ_WSSB01000002.1"/>
</dbReference>
<evidence type="ECO:0000313" key="7">
    <source>
        <dbReference type="Proteomes" id="UP000467214"/>
    </source>
</evidence>
<evidence type="ECO:0000259" key="5">
    <source>
        <dbReference type="Pfam" id="PF14833"/>
    </source>
</evidence>
<dbReference type="Proteomes" id="UP000467214">
    <property type="component" value="Unassembled WGS sequence"/>
</dbReference>
<feature type="domain" description="3-hydroxyisobutyrate dehydrogenase-like NAD-binding" evidence="5">
    <location>
        <begin position="164"/>
        <end position="283"/>
    </location>
</feature>
<dbReference type="Gene3D" id="3.40.50.720">
    <property type="entry name" value="NAD(P)-binding Rossmann-like Domain"/>
    <property type="match status" value="1"/>
</dbReference>
<evidence type="ECO:0000256" key="1">
    <source>
        <dbReference type="ARBA" id="ARBA00023002"/>
    </source>
</evidence>
<dbReference type="InterPro" id="IPR029154">
    <property type="entry name" value="HIBADH-like_NADP-bd"/>
</dbReference>
<dbReference type="InterPro" id="IPR015815">
    <property type="entry name" value="HIBADH-related"/>
</dbReference>
<comment type="caution">
    <text evidence="6">The sequence shown here is derived from an EMBL/GenBank/DDBJ whole genome shotgun (WGS) entry which is preliminary data.</text>
</comment>
<dbReference type="InterPro" id="IPR006115">
    <property type="entry name" value="6PGDH_NADP-bd"/>
</dbReference>
<dbReference type="PANTHER" id="PTHR43580:SF2">
    <property type="entry name" value="CYTOKINE-LIKE NUCLEAR FACTOR N-PAC"/>
    <property type="match status" value="1"/>
</dbReference>
<dbReference type="InterPro" id="IPR013328">
    <property type="entry name" value="6PGD_dom2"/>
</dbReference>
<dbReference type="InterPro" id="IPR002204">
    <property type="entry name" value="3-OH-isobutyrate_DH-rel_CS"/>
</dbReference>
<dbReference type="InterPro" id="IPR051265">
    <property type="entry name" value="HIBADH-related_NP60_sf"/>
</dbReference>
<evidence type="ECO:0000259" key="4">
    <source>
        <dbReference type="Pfam" id="PF03446"/>
    </source>
</evidence>
<keyword evidence="7" id="KW-1185">Reference proteome</keyword>
<dbReference type="EMBL" id="WSSB01000002">
    <property type="protein sequence ID" value="MXR35882.1"/>
    <property type="molecule type" value="Genomic_DNA"/>
</dbReference>
<dbReference type="GO" id="GO:0016491">
    <property type="term" value="F:oxidoreductase activity"/>
    <property type="evidence" value="ECO:0007669"/>
    <property type="project" value="UniProtKB-KW"/>
</dbReference>
<name>A0A845BIA2_9NEIS</name>
<feature type="active site" evidence="3">
    <location>
        <position position="170"/>
    </location>
</feature>
<dbReference type="Pfam" id="PF03446">
    <property type="entry name" value="NAD_binding_2"/>
    <property type="match status" value="1"/>
</dbReference>
<organism evidence="6 7">
    <name type="scientific">Craterilacuibacter sinensis</name>
    <dbReference type="NCBI Taxonomy" id="2686017"/>
    <lineage>
        <taxon>Bacteria</taxon>
        <taxon>Pseudomonadati</taxon>
        <taxon>Pseudomonadota</taxon>
        <taxon>Betaproteobacteria</taxon>
        <taxon>Neisseriales</taxon>
        <taxon>Neisseriaceae</taxon>
        <taxon>Craterilacuibacter</taxon>
    </lineage>
</organism>
<dbReference type="AlphaFoldDB" id="A0A845BIA2"/>
<dbReference type="GO" id="GO:0051287">
    <property type="term" value="F:NAD binding"/>
    <property type="evidence" value="ECO:0007669"/>
    <property type="project" value="InterPro"/>
</dbReference>
<dbReference type="SUPFAM" id="SSF51735">
    <property type="entry name" value="NAD(P)-binding Rossmann-fold domains"/>
    <property type="match status" value="1"/>
</dbReference>
<accession>A0A845BIA2</accession>
<dbReference type="InterPro" id="IPR008927">
    <property type="entry name" value="6-PGluconate_DH-like_C_sf"/>
</dbReference>
<dbReference type="Pfam" id="PF14833">
    <property type="entry name" value="NAD_binding_11"/>
    <property type="match status" value="1"/>
</dbReference>
<dbReference type="PIRSF" id="PIRSF000103">
    <property type="entry name" value="HIBADH"/>
    <property type="match status" value="1"/>
</dbReference>
<evidence type="ECO:0000256" key="2">
    <source>
        <dbReference type="ARBA" id="ARBA00023027"/>
    </source>
</evidence>
<dbReference type="PANTHER" id="PTHR43580">
    <property type="entry name" value="OXIDOREDUCTASE GLYR1-RELATED"/>
    <property type="match status" value="1"/>
</dbReference>
<dbReference type="InterPro" id="IPR036291">
    <property type="entry name" value="NAD(P)-bd_dom_sf"/>
</dbReference>
<protein>
    <submittedName>
        <fullName evidence="6">NAD-binding protein</fullName>
    </submittedName>
</protein>
<dbReference type="SUPFAM" id="SSF48179">
    <property type="entry name" value="6-phosphogluconate dehydrogenase C-terminal domain-like"/>
    <property type="match status" value="1"/>
</dbReference>
<evidence type="ECO:0000256" key="3">
    <source>
        <dbReference type="PIRSR" id="PIRSR000103-1"/>
    </source>
</evidence>
<evidence type="ECO:0000313" key="6">
    <source>
        <dbReference type="EMBL" id="MXR35882.1"/>
    </source>
</evidence>
<proteinExistence type="predicted"/>
<sequence length="299" mass="31482">MSRIAFLGLGGMGSRMAGRLAMAGYPLTVWDRSDEQRRLLAHHGAHMADTPRAAVKDADVVITMLSDDTASRAVWLDAKTGALAALGDDVLAIESGTLSSAWIHELSQALGHTNFLDAPVSGSRSQAETGQLVYLVGGQESAFRRARPILKTMGSVVHHVGGNGQGAQLKLALNALLGTQMTAMAEILGFLAKAGVDPDRALDIISSTPIASPAVCASARLMLARNFAPQLSLDLLEKDFRYLLEAAGVLEAELPTSQAVHQVLAIAQARGFGRDNVSALVRLFDWPQANSALNPSGPA</sequence>